<dbReference type="SMART" id="SM00826">
    <property type="entry name" value="PKS_DH"/>
    <property type="match status" value="1"/>
</dbReference>
<dbReference type="SUPFAM" id="SSF55048">
    <property type="entry name" value="Probable ACP-binding domain of malonyl-CoA ACP transacylase"/>
    <property type="match status" value="1"/>
</dbReference>
<dbReference type="InterPro" id="IPR016035">
    <property type="entry name" value="Acyl_Trfase/lysoPLipase"/>
</dbReference>
<dbReference type="GO" id="GO:1901336">
    <property type="term" value="P:lactone biosynthetic process"/>
    <property type="evidence" value="ECO:0007669"/>
    <property type="project" value="UniProtKB-ARBA"/>
</dbReference>
<evidence type="ECO:0000256" key="9">
    <source>
        <dbReference type="SAM" id="MobiDB-lite"/>
    </source>
</evidence>
<keyword evidence="5" id="KW-0560">Oxidoreductase</keyword>
<name>A0A6A5WAD8_9PLEO</name>
<dbReference type="Pfam" id="PF14765">
    <property type="entry name" value="PS-DH"/>
    <property type="match status" value="1"/>
</dbReference>
<dbReference type="InterPro" id="IPR020841">
    <property type="entry name" value="PKS_Beta-ketoAc_synthase_dom"/>
</dbReference>
<dbReference type="InterPro" id="IPR049551">
    <property type="entry name" value="PKS_DH_C"/>
</dbReference>
<dbReference type="InterPro" id="IPR016039">
    <property type="entry name" value="Thiolase-like"/>
</dbReference>
<dbReference type="InterPro" id="IPR006162">
    <property type="entry name" value="Ppantetheine_attach_site"/>
</dbReference>
<evidence type="ECO:0000313" key="13">
    <source>
        <dbReference type="EMBL" id="KAF1998108.1"/>
    </source>
</evidence>
<dbReference type="InterPro" id="IPR029063">
    <property type="entry name" value="SAM-dependent_MTases_sf"/>
</dbReference>
<accession>A0A6A5WAD8</accession>
<feature type="region of interest" description="Disordered" evidence="9">
    <location>
        <begin position="506"/>
        <end position="532"/>
    </location>
</feature>
<dbReference type="Gene3D" id="3.40.47.10">
    <property type="match status" value="1"/>
</dbReference>
<dbReference type="InterPro" id="IPR009081">
    <property type="entry name" value="PP-bd_ACP"/>
</dbReference>
<dbReference type="InterPro" id="IPR013968">
    <property type="entry name" value="PKS_KR"/>
</dbReference>
<reference evidence="13" key="1">
    <citation type="journal article" date="2020" name="Stud. Mycol.">
        <title>101 Dothideomycetes genomes: a test case for predicting lifestyles and emergence of pathogens.</title>
        <authorList>
            <person name="Haridas S."/>
            <person name="Albert R."/>
            <person name="Binder M."/>
            <person name="Bloem J."/>
            <person name="Labutti K."/>
            <person name="Salamov A."/>
            <person name="Andreopoulos B."/>
            <person name="Baker S."/>
            <person name="Barry K."/>
            <person name="Bills G."/>
            <person name="Bluhm B."/>
            <person name="Cannon C."/>
            <person name="Castanera R."/>
            <person name="Culley D."/>
            <person name="Daum C."/>
            <person name="Ezra D."/>
            <person name="Gonzalez J."/>
            <person name="Henrissat B."/>
            <person name="Kuo A."/>
            <person name="Liang C."/>
            <person name="Lipzen A."/>
            <person name="Lutzoni F."/>
            <person name="Magnuson J."/>
            <person name="Mondo S."/>
            <person name="Nolan M."/>
            <person name="Ohm R."/>
            <person name="Pangilinan J."/>
            <person name="Park H.-J."/>
            <person name="Ramirez L."/>
            <person name="Alfaro M."/>
            <person name="Sun H."/>
            <person name="Tritt A."/>
            <person name="Yoshinaga Y."/>
            <person name="Zwiers L.-H."/>
            <person name="Turgeon B."/>
            <person name="Goodwin S."/>
            <person name="Spatafora J."/>
            <person name="Crous P."/>
            <person name="Grigoriev I."/>
        </authorList>
    </citation>
    <scope>NUCLEOTIDE SEQUENCE</scope>
    <source>
        <strain evidence="13">CBS 123094</strain>
    </source>
</reference>
<dbReference type="InterPro" id="IPR036291">
    <property type="entry name" value="NAD(P)-bd_dom_sf"/>
</dbReference>
<dbReference type="SUPFAM" id="SSF52151">
    <property type="entry name" value="FabD/lysophospholipase-like"/>
    <property type="match status" value="1"/>
</dbReference>
<dbReference type="Pfam" id="PF00109">
    <property type="entry name" value="ketoacyl-synt"/>
    <property type="match status" value="1"/>
</dbReference>
<dbReference type="SMART" id="SM00822">
    <property type="entry name" value="PKS_KR"/>
    <property type="match status" value="1"/>
</dbReference>
<evidence type="ECO:0000256" key="1">
    <source>
        <dbReference type="ARBA" id="ARBA00022450"/>
    </source>
</evidence>
<dbReference type="GO" id="GO:0004312">
    <property type="term" value="F:fatty acid synthase activity"/>
    <property type="evidence" value="ECO:0007669"/>
    <property type="project" value="TreeGrafter"/>
</dbReference>
<dbReference type="GO" id="GO:0031177">
    <property type="term" value="F:phosphopantetheine binding"/>
    <property type="evidence" value="ECO:0007669"/>
    <property type="project" value="InterPro"/>
</dbReference>
<evidence type="ECO:0000313" key="14">
    <source>
        <dbReference type="Proteomes" id="UP000799779"/>
    </source>
</evidence>
<dbReference type="GO" id="GO:0016491">
    <property type="term" value="F:oxidoreductase activity"/>
    <property type="evidence" value="ECO:0007669"/>
    <property type="project" value="UniProtKB-KW"/>
</dbReference>
<dbReference type="GO" id="GO:0006633">
    <property type="term" value="P:fatty acid biosynthetic process"/>
    <property type="evidence" value="ECO:0007669"/>
    <property type="project" value="InterPro"/>
</dbReference>
<dbReference type="PROSITE" id="PS52004">
    <property type="entry name" value="KS3_2"/>
    <property type="match status" value="1"/>
</dbReference>
<dbReference type="PANTHER" id="PTHR43775">
    <property type="entry name" value="FATTY ACID SYNTHASE"/>
    <property type="match status" value="1"/>
</dbReference>
<dbReference type="CDD" id="cd00833">
    <property type="entry name" value="PKS"/>
    <property type="match status" value="1"/>
</dbReference>
<dbReference type="PROSITE" id="PS00012">
    <property type="entry name" value="PHOSPHOPANTETHEINE"/>
    <property type="match status" value="1"/>
</dbReference>
<dbReference type="CDD" id="cd02440">
    <property type="entry name" value="AdoMet_MTases"/>
    <property type="match status" value="1"/>
</dbReference>
<evidence type="ECO:0000259" key="11">
    <source>
        <dbReference type="PROSITE" id="PS52004"/>
    </source>
</evidence>
<dbReference type="Pfam" id="PF08659">
    <property type="entry name" value="KR"/>
    <property type="match status" value="1"/>
</dbReference>
<dbReference type="InterPro" id="IPR042104">
    <property type="entry name" value="PKS_dehydratase_sf"/>
</dbReference>
<dbReference type="GO" id="GO:0030639">
    <property type="term" value="P:polyketide biosynthetic process"/>
    <property type="evidence" value="ECO:0007669"/>
    <property type="project" value="UniProtKB-ARBA"/>
</dbReference>
<dbReference type="Gene3D" id="1.10.1200.10">
    <property type="entry name" value="ACP-like"/>
    <property type="match status" value="1"/>
</dbReference>
<protein>
    <submittedName>
        <fullName evidence="13">Polyketide synthase PksD</fullName>
    </submittedName>
</protein>
<dbReference type="Gene3D" id="3.10.129.110">
    <property type="entry name" value="Polyketide synthase dehydratase"/>
    <property type="match status" value="1"/>
</dbReference>
<dbReference type="PROSITE" id="PS52019">
    <property type="entry name" value="PKS_MFAS_DH"/>
    <property type="match status" value="1"/>
</dbReference>
<dbReference type="InterPro" id="IPR014030">
    <property type="entry name" value="Ketoacyl_synth_N"/>
</dbReference>
<dbReference type="Gene3D" id="3.40.50.150">
    <property type="entry name" value="Vaccinia Virus protein VP39"/>
    <property type="match status" value="1"/>
</dbReference>
<feature type="compositionally biased region" description="Polar residues" evidence="9">
    <location>
        <begin position="506"/>
        <end position="520"/>
    </location>
</feature>
<evidence type="ECO:0000256" key="5">
    <source>
        <dbReference type="ARBA" id="ARBA00023002"/>
    </source>
</evidence>
<dbReference type="Proteomes" id="UP000799779">
    <property type="component" value="Unassembled WGS sequence"/>
</dbReference>
<dbReference type="InterPro" id="IPR036736">
    <property type="entry name" value="ACP-like_sf"/>
</dbReference>
<dbReference type="InterPro" id="IPR020806">
    <property type="entry name" value="PKS_PP-bd"/>
</dbReference>
<feature type="domain" description="PKS/mFAS DH" evidence="12">
    <location>
        <begin position="997"/>
        <end position="1299"/>
    </location>
</feature>
<dbReference type="InterPro" id="IPR049552">
    <property type="entry name" value="PKS_DH_N"/>
</dbReference>
<dbReference type="Pfam" id="PF21089">
    <property type="entry name" value="PKS_DH_N"/>
    <property type="match status" value="1"/>
</dbReference>
<dbReference type="InterPro" id="IPR013217">
    <property type="entry name" value="Methyltransf_12"/>
</dbReference>
<dbReference type="InterPro" id="IPR020843">
    <property type="entry name" value="ER"/>
</dbReference>
<dbReference type="SMART" id="SM00827">
    <property type="entry name" value="PKS_AT"/>
    <property type="match status" value="1"/>
</dbReference>
<sequence>MEQIAIIGMSFKLPQEAVDEAGLWDVLSTGRNVMTEWPQSRGNINAFYTTNMSKNNMMYSEGAHFLKEDAAVFDAPFFSITAKEAASMDPQQRWLLETTYRALENAGIPVEEASGSRTAVFTASMADDYCRILSKDPDTSPRTTITGIAPSILSNRLSWYFDLRGPSVHIDTACSSSMVAMDLACQNLRNGQSDMAVVAGCNLILSPEAPLLLSNMNFLSPDSQCYSFDHRANGYARGEGVIVVVLKRLADAIRDNDTIRAVIRGTASNQDGHTPGITQPSIIAQESLIKQLYQECGLKLQDTRYVEAHGTGTSIGDPIEAEAIGRVFRSSRSPAEPLYIGSVKANIGHLEGGSGLAGIVKAVLMLEKGIIPPQAAFEKLNPRIKAKFYNLAIATKRTPWPTRGLRRISVNSFGFGGSNSHIILDDAYHTLHALNVRANHRTEIASGCSFLTNGLNTVIGEPLHMSDLQQNGTGQDDTLQINTLQNDIPMNGALLKGAIPKGTVQSGSLPDDAIQSNINESSKETDTTQTTKLEAHQVPERTQPYTIQSALSRRLLIWSARDEAALQRMLHSYIEHYQTLQQNPNDINRLALTLSNRRSVMLWRSFAVVDTDTASITPILPVAKAGRSSAHPVIAFIFTGQGAQYANMGLDLLQYPKFKKTIAQAEKIFQELGADWNVWEVLQDEEKISKPEFSQPLCTAIQIALVDLLKSFAILPAAVVGHSSGEIGAAYAAGALSIHSACKIAYHRGRLAGKLVRSAEIPSAMLSVNLSEQEAGGILKKSRGVHIACVNSPTNVTLSGTESTIDSLREDFETSAIFAQKLKTGIAYHTPMMESIAQEHVLMISSVTGASVASATLRQPSYWVRNLVSPVRFLDALQYLGGIAPKRELGQSVTDLLEVGPHGALRRPVADTLPTLRYSSLLSRFEDNLKTTMEAAGRLWTFGFPVSVDAVNHLDYVKETPAAFSTHTPEYPFDHTLTYWHESRFSSDFRLRASAPEPVLGARAYDWNPLEPKWRKILSLEDDPWIGDHVIGDTALYPAAGTLMMALEAVKQHARAYPATNHPISGFLVKEAEFVSPIIVRAGLEGQAEVLISLRPLQSPYEKWSECFRATIHTEYEEDATPVDNGREVTEAAMSCVRAWKLAEDTCHHTIKKEELYEYFESHGAHYGDSFSLLGPVLWDRADVAIAHVPVDSHSAQAYPGLVHPAVFDAVFQLCVTAPSNGLINYLHTMVPHKIFDAWVSPAQWRPPVATSVRMLTTSKVKTGAAGLHCSITALADDNTPLCYIRRVEMAPMLSTNASVEVQEKKLLYNVEWKPQLSMLEPAQLAALCQADCFTEDENSMIEYCNELETTLLAVVANTMGTLQKADLERTPQHMKKYVAWMERQTQLSHKTATIECLEKQIERVENMRPSWRLFMAIARNLVPIVLGDVDPLEVMFSSGLAEEFYADVFNNICDFKFSTLLGLASHEKPAQRILEVGAGTGGMTSHVLAMFQEIEKQTGSHAFAEYVYTDVSAGFFEKAKAKFSAFADRMTFKPLDLERSIAEQGFDAQGYDLVIAGSVLHATADLDATLKNVRRALKPGGKIIFLEITAPDRLATNFGFGVLPGWWLSKEQYRTWSPGVTEEKWDEVLRANGFSGNDLVLRDYKSEDSRFFSIVVSTAVEETPEVAVDSRIIFAVADGNEDQKNIASLVTSALSQRSYKAVCTTVAGLKDLTATKNGLLIFLADFNQRFLSSLDESTFHDLQSMVQKWENLLWITSTNINDSSFPFAGMKNGLLRSLRSESNARRFISLSLEDNRMLEMERLVSHIVRVFEAAFHRRSPELEYVVQDGIIRTGRMVEEIALNTQLRSGIVPVPVQETWSPGPPLKFVVGNPGSLESLRFVEDPETAKDLGPDEVEIEAKAWGLAFRDVFIALGRLEEDDFGSDCAGIVRRVGSACTTVKPGDRVCMAAMGCLRMYPRSHEWTVVKIPNSLSFEEATSIIGPGTTAYYSLIEIARLQKGEKILIHAAAGGTGQVALMVAQMMGAEVFATVGYDEKKQLLVSQFGIPPDHIFYSRNSSFAKGIMRFTQGYGVDVVLNCLAGDSLRASWECIAPYGRFIEIGKADIKANSALPMSCFAKNVSFSAVDLHHIGCNRFDIARRLLNSTMDLVAGGRIHCPKPLHVYPVSQIEDAFRYLQSGKNTGRIVITSAPEDIVTKCILKYPDWRFDVNGSYIVAGGLGGIGRAILSWMVGKGAKNIIVLSRSGPTSSTAVNIVGDLISQGINIYAPKCDASCINSLSDVLEECARTMPPVRGCINGAMVLQDSVFENMSYSQWDLATRTKVRSSWNLHKLLPRGLDFFVQLASLAGIYGTVGQSNYAAGCSFQDALARYRSSHCQKALSIDLGWMYSIGIVAETEAYQKNRAVQADMGQIENSEFFSLLDMVCDPNRLIPSPEKSQILVGALTPADLIAQGQEPAEVLMRPLFSGFSKVRGITQSPGALNSINDAALFRRAKSGEERTEVVITALSHKLARALSISVEDIDTDKHLPAFGVDSLVAVELRNWIGKEFEADVAVFDLMGGTTVKAIGKLVAKKTAISIEG</sequence>
<gene>
    <name evidence="13" type="ORF">P154DRAFT_578159</name>
</gene>
<dbReference type="Pfam" id="PF08240">
    <property type="entry name" value="ADH_N"/>
    <property type="match status" value="1"/>
</dbReference>
<dbReference type="InterPro" id="IPR018201">
    <property type="entry name" value="Ketoacyl_synth_AS"/>
</dbReference>
<dbReference type="Pfam" id="PF00698">
    <property type="entry name" value="Acyl_transf_1"/>
    <property type="match status" value="1"/>
</dbReference>
<dbReference type="Pfam" id="PF23297">
    <property type="entry name" value="ACP_SdgA_C"/>
    <property type="match status" value="1"/>
</dbReference>
<dbReference type="OrthoDB" id="329835at2759"/>
<feature type="domain" description="Carrier" evidence="10">
    <location>
        <begin position="2497"/>
        <end position="2574"/>
    </location>
</feature>
<dbReference type="Gene3D" id="3.40.366.10">
    <property type="entry name" value="Malonyl-Coenzyme A Acyl Carrier Protein, domain 2"/>
    <property type="match status" value="1"/>
</dbReference>
<dbReference type="InterPro" id="IPR020807">
    <property type="entry name" value="PKS_DH"/>
</dbReference>
<dbReference type="Pfam" id="PF02801">
    <property type="entry name" value="Ketoacyl-synt_C"/>
    <property type="match status" value="1"/>
</dbReference>
<evidence type="ECO:0000256" key="6">
    <source>
        <dbReference type="ARBA" id="ARBA00023268"/>
    </source>
</evidence>
<dbReference type="SMART" id="SM00825">
    <property type="entry name" value="PKS_KS"/>
    <property type="match status" value="1"/>
</dbReference>
<dbReference type="SMART" id="SM00829">
    <property type="entry name" value="PKS_ER"/>
    <property type="match status" value="1"/>
</dbReference>
<dbReference type="SMART" id="SM00823">
    <property type="entry name" value="PKS_PP"/>
    <property type="match status" value="1"/>
</dbReference>
<dbReference type="SUPFAM" id="SSF53901">
    <property type="entry name" value="Thiolase-like"/>
    <property type="match status" value="1"/>
</dbReference>
<keyword evidence="3" id="KW-0808">Transferase</keyword>
<dbReference type="SUPFAM" id="SSF47336">
    <property type="entry name" value="ACP-like"/>
    <property type="match status" value="1"/>
</dbReference>
<dbReference type="FunFam" id="3.40.50.720:FF:000209">
    <property type="entry name" value="Polyketide synthase Pks12"/>
    <property type="match status" value="1"/>
</dbReference>
<dbReference type="InterPro" id="IPR016036">
    <property type="entry name" value="Malonyl_transacylase_ACP-bd"/>
</dbReference>
<dbReference type="Gene3D" id="3.90.180.10">
    <property type="entry name" value="Medium-chain alcohol dehydrogenases, catalytic domain"/>
    <property type="match status" value="1"/>
</dbReference>
<dbReference type="InterPro" id="IPR014031">
    <property type="entry name" value="Ketoacyl_synth_C"/>
</dbReference>
<evidence type="ECO:0000259" key="10">
    <source>
        <dbReference type="PROSITE" id="PS50075"/>
    </source>
</evidence>
<dbReference type="Pfam" id="PF23114">
    <property type="entry name" value="NAD-bd_HRPKS_sdrA"/>
    <property type="match status" value="1"/>
</dbReference>
<dbReference type="InterPro" id="IPR014043">
    <property type="entry name" value="Acyl_transferase_dom"/>
</dbReference>
<evidence type="ECO:0000256" key="2">
    <source>
        <dbReference type="ARBA" id="ARBA00022553"/>
    </source>
</evidence>
<dbReference type="Gene3D" id="3.40.50.720">
    <property type="entry name" value="NAD(P)-binding Rossmann-like Domain"/>
    <property type="match status" value="1"/>
</dbReference>
<evidence type="ECO:0000256" key="7">
    <source>
        <dbReference type="ARBA" id="ARBA00023315"/>
    </source>
</evidence>
<dbReference type="GO" id="GO:0004315">
    <property type="term" value="F:3-oxoacyl-[acyl-carrier-protein] synthase activity"/>
    <property type="evidence" value="ECO:0007669"/>
    <property type="project" value="InterPro"/>
</dbReference>
<evidence type="ECO:0000256" key="3">
    <source>
        <dbReference type="ARBA" id="ARBA00022679"/>
    </source>
</evidence>
<dbReference type="InterPro" id="IPR001227">
    <property type="entry name" value="Ac_transferase_dom_sf"/>
</dbReference>
<dbReference type="InterPro" id="IPR050091">
    <property type="entry name" value="PKS_NRPS_Biosynth_Enz"/>
</dbReference>
<keyword evidence="1" id="KW-0596">Phosphopantetheine</keyword>
<dbReference type="Pfam" id="PF13602">
    <property type="entry name" value="ADH_zinc_N_2"/>
    <property type="match status" value="1"/>
</dbReference>
<dbReference type="InterPro" id="IPR049900">
    <property type="entry name" value="PKS_mFAS_DH"/>
</dbReference>
<keyword evidence="4" id="KW-0521">NADP</keyword>
<organism evidence="13 14">
    <name type="scientific">Amniculicola lignicola CBS 123094</name>
    <dbReference type="NCBI Taxonomy" id="1392246"/>
    <lineage>
        <taxon>Eukaryota</taxon>
        <taxon>Fungi</taxon>
        <taxon>Dikarya</taxon>
        <taxon>Ascomycota</taxon>
        <taxon>Pezizomycotina</taxon>
        <taxon>Dothideomycetes</taxon>
        <taxon>Pleosporomycetidae</taxon>
        <taxon>Pleosporales</taxon>
        <taxon>Amniculicolaceae</taxon>
        <taxon>Amniculicola</taxon>
    </lineage>
</organism>
<dbReference type="Pfam" id="PF16197">
    <property type="entry name" value="KAsynt_C_assoc"/>
    <property type="match status" value="1"/>
</dbReference>
<feature type="region of interest" description="N-terminal hotdog fold" evidence="8">
    <location>
        <begin position="997"/>
        <end position="1135"/>
    </location>
</feature>
<dbReference type="CDD" id="cd05195">
    <property type="entry name" value="enoyl_red"/>
    <property type="match status" value="1"/>
</dbReference>
<dbReference type="InterPro" id="IPR013154">
    <property type="entry name" value="ADH-like_N"/>
</dbReference>
<proteinExistence type="predicted"/>
<feature type="active site" description="Proton acceptor; for dehydratase activity" evidence="8">
    <location>
        <position position="1029"/>
    </location>
</feature>
<evidence type="ECO:0000256" key="8">
    <source>
        <dbReference type="PROSITE-ProRule" id="PRU01363"/>
    </source>
</evidence>
<dbReference type="InterPro" id="IPR011032">
    <property type="entry name" value="GroES-like_sf"/>
</dbReference>
<keyword evidence="2" id="KW-0597">Phosphoprotein</keyword>
<dbReference type="Gene3D" id="3.30.70.3290">
    <property type="match status" value="1"/>
</dbReference>
<dbReference type="EMBL" id="ML977606">
    <property type="protein sequence ID" value="KAF1998108.1"/>
    <property type="molecule type" value="Genomic_DNA"/>
</dbReference>
<keyword evidence="6" id="KW-0511">Multifunctional enzyme</keyword>
<dbReference type="Pfam" id="PF08242">
    <property type="entry name" value="Methyltransf_12"/>
    <property type="match status" value="1"/>
</dbReference>
<dbReference type="PANTHER" id="PTHR43775:SF29">
    <property type="entry name" value="ASPERFURANONE POLYKETIDE SYNTHASE AFOG-RELATED"/>
    <property type="match status" value="1"/>
</dbReference>
<dbReference type="SUPFAM" id="SSF51735">
    <property type="entry name" value="NAD(P)-binding Rossmann-fold domains"/>
    <property type="match status" value="2"/>
</dbReference>
<keyword evidence="14" id="KW-1185">Reference proteome</keyword>
<evidence type="ECO:0000256" key="4">
    <source>
        <dbReference type="ARBA" id="ARBA00022857"/>
    </source>
</evidence>
<dbReference type="InterPro" id="IPR057326">
    <property type="entry name" value="KR_dom"/>
</dbReference>
<dbReference type="SUPFAM" id="SSF50129">
    <property type="entry name" value="GroES-like"/>
    <property type="match status" value="1"/>
</dbReference>
<feature type="region of interest" description="C-terminal hotdog fold" evidence="8">
    <location>
        <begin position="1148"/>
        <end position="1299"/>
    </location>
</feature>
<dbReference type="PROSITE" id="PS00606">
    <property type="entry name" value="KS3_1"/>
    <property type="match status" value="1"/>
</dbReference>
<dbReference type="InterPro" id="IPR032821">
    <property type="entry name" value="PKS_assoc"/>
</dbReference>
<evidence type="ECO:0000259" key="12">
    <source>
        <dbReference type="PROSITE" id="PS52019"/>
    </source>
</evidence>
<dbReference type="PROSITE" id="PS50075">
    <property type="entry name" value="CARRIER"/>
    <property type="match status" value="1"/>
</dbReference>
<dbReference type="InterPro" id="IPR056501">
    <property type="entry name" value="NAD-bd_HRPKS_sdrA"/>
</dbReference>
<keyword evidence="7" id="KW-0012">Acyltransferase</keyword>
<feature type="domain" description="Ketosynthase family 3 (KS3)" evidence="11">
    <location>
        <begin position="1"/>
        <end position="426"/>
    </location>
</feature>
<feature type="active site" description="Proton donor; for dehydratase activity" evidence="8">
    <location>
        <position position="1209"/>
    </location>
</feature>
<dbReference type="SUPFAM" id="SSF53335">
    <property type="entry name" value="S-adenosyl-L-methionine-dependent methyltransferases"/>
    <property type="match status" value="1"/>
</dbReference>